<keyword evidence="2" id="KW-1133">Transmembrane helix</keyword>
<protein>
    <submittedName>
        <fullName evidence="3">DUF4175 domain-containing protein</fullName>
    </submittedName>
</protein>
<feature type="compositionally biased region" description="Basic and acidic residues" evidence="1">
    <location>
        <begin position="498"/>
        <end position="514"/>
    </location>
</feature>
<evidence type="ECO:0000256" key="2">
    <source>
        <dbReference type="SAM" id="Phobius"/>
    </source>
</evidence>
<sequence length="748" mass="82351">MSLVTQTSSHPAVAALRTVWHAYAGRRTVAVLLPAAAVGVLLAVVGWVWPAGRWAVGLLGAAGAVWLVSYLVRLWRPNFAALSSQLDQRYPVLENSTGLLLRDSGELNLLGHLQQQRVADRLQELATTESHLLPVSFRASGLVAGLVLLAAALLWLLQAHGTQRTTATVQAPVVKLHFTEDQPSNQPQVLAQITETRIIVTPPAYTRRAGFAASQPSFRCPEGSHVRWTVHVNSPATQPPQLEIGRQRLAFRAVTGQPTVFVAEQVVKASVLYRLRFAGRTSDDYAIDVQPDQAPVVQIQTPKPYTLVEFGQKPQVGIRVALRDDYGLTRARLVATVAQGQGEAVKFREVVTDLSAGLGKQPTQSIANQTLNLPKLGLTYGDEVYFYVQTWDNNSHTARSDTYLVQWEDTTVNEAATDISLGVNVVPAYFRSQRQIIIDTEKLLAERRSVEATAFSERSNNLGFDQKVLRLRYGKFLGEEFEQGLAETAPKPPVADADSSHNEHPGTEEEHEHGPPTADAANASPTAETDALSRPYMHLHDDEETADFLEPAVKAKLRGVLDQMWQAELRLRTVRPVEALPFEYRALRLLKQVQQQTRAYVKKSGYEPPVLPESTIRLTGELIGAAAPRLQQDVRTTAPDQSIVREALGTLQALRRGETASSTDAARLDRAGPAIAQAAVRRPGAYLRALRELRQLTTDIRSHRALCATCLVSVEQALHELLPPPPPTPTRTAGPDRLARRYFQELSR</sequence>
<name>A0A5B7ZXK7_9BACT</name>
<evidence type="ECO:0000256" key="1">
    <source>
        <dbReference type="SAM" id="MobiDB-lite"/>
    </source>
</evidence>
<proteinExistence type="predicted"/>
<keyword evidence="4" id="KW-1185">Reference proteome</keyword>
<keyword evidence="2" id="KW-0812">Transmembrane</keyword>
<feature type="transmembrane region" description="Helical" evidence="2">
    <location>
        <begin position="29"/>
        <end position="49"/>
    </location>
</feature>
<dbReference type="OrthoDB" id="780137at2"/>
<accession>A0A5B7ZXK7</accession>
<gene>
    <name evidence="3" type="ORF">FHG12_07080</name>
</gene>
<organism evidence="3 4">
    <name type="scientific">Hymenobacter jejuensis</name>
    <dbReference type="NCBI Taxonomy" id="2502781"/>
    <lineage>
        <taxon>Bacteria</taxon>
        <taxon>Pseudomonadati</taxon>
        <taxon>Bacteroidota</taxon>
        <taxon>Cytophagia</taxon>
        <taxon>Cytophagales</taxon>
        <taxon>Hymenobacteraceae</taxon>
        <taxon>Hymenobacter</taxon>
    </lineage>
</organism>
<evidence type="ECO:0000313" key="3">
    <source>
        <dbReference type="EMBL" id="QDA59884.1"/>
    </source>
</evidence>
<dbReference type="RefSeq" id="WP_139515064.1">
    <property type="nucleotide sequence ID" value="NZ_CP040896.1"/>
</dbReference>
<reference evidence="3 4" key="1">
    <citation type="submission" date="2019-06" db="EMBL/GenBank/DDBJ databases">
        <authorList>
            <person name="Srinivasan S."/>
        </authorList>
    </citation>
    <scope>NUCLEOTIDE SEQUENCE [LARGE SCALE GENOMIC DNA]</scope>
    <source>
        <strain evidence="3 4">17J68-5</strain>
    </source>
</reference>
<evidence type="ECO:0000313" key="4">
    <source>
        <dbReference type="Proteomes" id="UP000305398"/>
    </source>
</evidence>
<dbReference type="EMBL" id="CP040896">
    <property type="protein sequence ID" value="QDA59884.1"/>
    <property type="molecule type" value="Genomic_DNA"/>
</dbReference>
<keyword evidence="2" id="KW-0472">Membrane</keyword>
<dbReference type="KEGG" id="hyj:FHG12_07080"/>
<dbReference type="Proteomes" id="UP000305398">
    <property type="component" value="Chromosome"/>
</dbReference>
<feature type="transmembrane region" description="Helical" evidence="2">
    <location>
        <begin position="55"/>
        <end position="75"/>
    </location>
</feature>
<feature type="region of interest" description="Disordered" evidence="1">
    <location>
        <begin position="488"/>
        <end position="530"/>
    </location>
</feature>
<feature type="transmembrane region" description="Helical" evidence="2">
    <location>
        <begin position="139"/>
        <end position="157"/>
    </location>
</feature>
<dbReference type="AlphaFoldDB" id="A0A5B7ZXK7"/>